<dbReference type="GO" id="GO:0004386">
    <property type="term" value="F:helicase activity"/>
    <property type="evidence" value="ECO:0007669"/>
    <property type="project" value="UniProtKB-UniRule"/>
</dbReference>
<evidence type="ECO:0000313" key="8">
    <source>
        <dbReference type="EMBL" id="MQM02502.1"/>
    </source>
</evidence>
<dbReference type="InterPro" id="IPR041677">
    <property type="entry name" value="DNA2/NAM7_AAA_11"/>
</dbReference>
<keyword evidence="1 5" id="KW-0547">Nucleotide-binding</keyword>
<keyword evidence="9" id="KW-1185">Reference proteome</keyword>
<keyword evidence="3 5" id="KW-0347">Helicase</keyword>
<dbReference type="PROSITE" id="PS51198">
    <property type="entry name" value="UVRD_HELICASE_ATP_BIND"/>
    <property type="match status" value="1"/>
</dbReference>
<evidence type="ECO:0000256" key="5">
    <source>
        <dbReference type="PROSITE-ProRule" id="PRU00560"/>
    </source>
</evidence>
<comment type="caution">
    <text evidence="8">The sequence shown here is derived from an EMBL/GenBank/DDBJ whole genome shotgun (WGS) entry which is preliminary data.</text>
</comment>
<proteinExistence type="predicted"/>
<dbReference type="SUPFAM" id="SSF52540">
    <property type="entry name" value="P-loop containing nucleoside triphosphate hydrolases"/>
    <property type="match status" value="2"/>
</dbReference>
<accession>A0A843VYK0</accession>
<feature type="compositionally biased region" description="Low complexity" evidence="6">
    <location>
        <begin position="2368"/>
        <end position="2380"/>
    </location>
</feature>
<gene>
    <name evidence="8" type="ORF">Taro_035267</name>
</gene>
<evidence type="ECO:0000256" key="3">
    <source>
        <dbReference type="ARBA" id="ARBA00022806"/>
    </source>
</evidence>
<dbReference type="CDD" id="cd18808">
    <property type="entry name" value="SF1_C_Upf1"/>
    <property type="match status" value="1"/>
</dbReference>
<dbReference type="PANTHER" id="PTHR21529:SF4">
    <property type="entry name" value="TPR AND ANKYRIN REPEAT-CONTAINING PROTEIN 1"/>
    <property type="match status" value="1"/>
</dbReference>
<dbReference type="GO" id="GO:0005694">
    <property type="term" value="C:chromosome"/>
    <property type="evidence" value="ECO:0007669"/>
    <property type="project" value="UniProtKB-ARBA"/>
</dbReference>
<feature type="compositionally biased region" description="Gly residues" evidence="6">
    <location>
        <begin position="2593"/>
        <end position="2603"/>
    </location>
</feature>
<evidence type="ECO:0000256" key="2">
    <source>
        <dbReference type="ARBA" id="ARBA00022801"/>
    </source>
</evidence>
<evidence type="ECO:0000256" key="1">
    <source>
        <dbReference type="ARBA" id="ARBA00022741"/>
    </source>
</evidence>
<dbReference type="Proteomes" id="UP000652761">
    <property type="component" value="Unassembled WGS sequence"/>
</dbReference>
<dbReference type="InterPro" id="IPR047187">
    <property type="entry name" value="SF1_C_Upf1"/>
</dbReference>
<name>A0A843VYK0_COLES</name>
<keyword evidence="2 5" id="KW-0378">Hydrolase</keyword>
<dbReference type="EMBL" id="NMUH01002865">
    <property type="protein sequence ID" value="MQM02502.1"/>
    <property type="molecule type" value="Genomic_DNA"/>
</dbReference>
<sequence>ILLQVGEVCELCCQEDVSSDWARRLSELNESQIEAVLASIREMLCEHRTSVKLIWGPPGTGKTKILSELLWLLLVMKCDVISCAPTITSVLEVASRFLGLVKRKNREEAGDGHLCYPLGDVVLFGNKRRLKIVDNSDLCDIFLDKRVDRLVECFAPLSGWQHCIRSMIELLDDSVSQYQMHTENEKHKHGEVNRGQVVEDDAENKATTFLQFFKDRFAAVAAPLGRLTQDLCTHLPSAFVSRENYDNMVSLLNSIEEFEALLSQHDLVNIGLEDIFRNAGDVSDFTFVDMTEEERKKTPLPTLLSRARCRCLHILEPLRDSLSLPHFFDKTRIRDLCLHSASIVICTSSSSFMLLGKRSFKLLIIDEASQAKECESIIPLQLPGIRHAVLLGDERQLPAVVKSMVSAEAGFGRSLFERLSSIGHPKHLLRIQYRMHPSISSFPNEKFYAGQVLDAPSVSCISYEKCYIPGRMYGSYSFINVADGREEHEDFGHSWKNMVEAAVVLKIVQNISKGSSPVVVMLFLFSSANLLHGKKKTAVNTEKVKPSIGIISPYAAQVASIQEKLGRHHGAYSHLPVKVRTVDGFQGGEEDIIIISTVRSNGNGKIGFLSSPQRANVALTRARHCLWIIGNAATLIRSCSIWGDLIKDVDKRGCFFNADEDRHLSKAMLDVKKELDQIDDLLNPDSLLFRTVRWKVLFSDAFKKSFAKIRSSQMKKGVIALLLKLAGGWRPKKYIDNVAEDSQHLVKQYKVEELYVVCTIDIMRYSEYMQVLKIWDILPLTDVPILVKRLLAIFVMYTDEYISLCQMRNLEGNLEIPMSWKNDLNIVQYRSLQREMPTKEQECGQLDGRSYAENSKVSESLILMKFYSLSSGVVNHMISGLDGKELDLPFEVTDQERETVLFPKSIFILGRSGTGKTTVLTMKLIQKQQQQHLSLSGLSNLDNYSSQVLHKKKGTKEDSTCVNENVLHQLFVTVSSKLCSVIKNHICRLNRFASGGDYFADDNSDDMYDISDSFMEFADIPDSFADIPSKKYPLVITFHKFLMMLDGSLPTSFFRRFPTLDKVPPNEKGYSCSPAFCSFIRQKEVNYDRFVSDYWPHFNTQLTKKLDPSVMYKEIISHIKGGWAMSEASDGILSQEEYLRLSEGRASTINSEMRELIFDIFLAYEKMKLRNEDFDLSDLVIYIHRQLRVAGGCLGDKMDFVYVDEVQDLTMQQVALFKYVCNNFDEGFVFAGDTAQTIARGIDFRFQDIRSLFYTEYLSESGVVDTGKVKSKDKCMSDLFHLTQNFRTHAGILRLAHSIVELLYCFFPQSIDRLPPESSLIYGEAPVVLESVNDEDVISTIFGRYEGTGSSNVSNGFGAEQVVLVRDEASKKEISSYVRKQALVLTIIECKGLEFQDVLLYNFFGASPVRNQWRVIYGYMQSQNLLHPSLNRGFPCFDMTKHNVLCSELKQLYVAITRTRQRLWICESNTEYSRPMFEYWKSLCLVQTRQLDDSLAQAMRVASSKEEWRARGIKLYKEGNFEMATMCFERAEDAYREKWARAAGLRASANRMLHLNYDMAHGAIYLEKCGEAWLESAGDCFSQAECWPLAAEAYGKGNKYSKCLSACSKDNLLEMGLNFIQRWKENATADDPVAKDQSLHEITDPFVERCIFHYYQKKKKDHTLKAIRAFSCVENARTFLKSQNYLDELFMMEEELGNFLEAANIAKLKGDLVLEARMLAKTGDNEHAARLIHFHVVVYSLWSSGGKGWPLKKFREKDELLTRAEMLSEKGSSHFYESVCVQSGILSDKKGILLDLVKSMNSSLGNRNVRAEIFSVRKLLDFHLCSKPSNFFWEIEISSTSENHSRAMLLKNIISSETLVFIWNLWKEKVLNIVRCLHLDNTRENDYSSYIDFCLEYFGVRKVGDKKYIVIIADASWLEEFDVRPLRRISGCTYIQESQFLSVAKCYWALELVAVSMKVLEMLETLDKFCLRENHPLFCQGTIILHVYEVSKFLIESESVSSKLDKKLLQNFLELSRARFFEIVFPLDWRQTATLNMFSLRQRDLAVELLREILAANISVGDHKLSFGQIGRIVMLLFTCGMPGEELYLIIHQHFGVACPPWGTFLENLWQNKGPEQQVLMTMALQDALQSTFHAGWQSEVDYISPHCFVYLAERLLYMASGCQQFLYTTKSSLMEAISSPECETNFGDFLGRHACSQRNLTDCYNFLAHIVHSILSDKFATVEWIRRSRIHANSYYPLLLLRLMIMVGLVHLNSGFHFDLLLRILQSNDVAWKLPRAFYDCFKNVRRHNFAEMFARALKAIEDPLVTVSFKGKCQKLSPAHSIFIDIGAAESREDILDVLMPRKNAGCKSEPLGNSADGPCVADLPSSGSLEGSGSHSGDPSGRAKESKVIENDDCIPYEIYANSWDVLDLFTSQEYLKHRDAGTFASDTLEIQKLRESARLLLASFNHLNQDELQKDGGLFEETTLMLDELKRLSVLLSEEALASKMPSIEDLSASLRGRRPRLMESLYPYITNKVGESPAETSASVPSTQGQGDKGKPNKAPRKGNRKASPRKRRRPRAGTTSEPPAVGTAIEATAGWTGRAMGSEGKGRGGGGGGGRGGGYFPNEEMLANFAQSRRAPFGHELRACLRRRLVKTYDRVL</sequence>
<dbReference type="PANTHER" id="PTHR21529">
    <property type="entry name" value="MAMMARY TURMOR VIRUS RECEPTOR HOMOLOG 1, 2 MTVR1, 2"/>
    <property type="match status" value="1"/>
</dbReference>
<dbReference type="GO" id="GO:0016787">
    <property type="term" value="F:hydrolase activity"/>
    <property type="evidence" value="ECO:0007669"/>
    <property type="project" value="UniProtKB-UniRule"/>
</dbReference>
<feature type="domain" description="UvrD-like helicase ATP-binding" evidence="7">
    <location>
        <begin position="889"/>
        <end position="1289"/>
    </location>
</feature>
<organism evidence="8 9">
    <name type="scientific">Colocasia esculenta</name>
    <name type="common">Wild taro</name>
    <name type="synonym">Arum esculentum</name>
    <dbReference type="NCBI Taxonomy" id="4460"/>
    <lineage>
        <taxon>Eukaryota</taxon>
        <taxon>Viridiplantae</taxon>
        <taxon>Streptophyta</taxon>
        <taxon>Embryophyta</taxon>
        <taxon>Tracheophyta</taxon>
        <taxon>Spermatophyta</taxon>
        <taxon>Magnoliopsida</taxon>
        <taxon>Liliopsida</taxon>
        <taxon>Araceae</taxon>
        <taxon>Aroideae</taxon>
        <taxon>Colocasieae</taxon>
        <taxon>Colocasia</taxon>
    </lineage>
</organism>
<dbReference type="Pfam" id="PF13087">
    <property type="entry name" value="AAA_12"/>
    <property type="match status" value="1"/>
</dbReference>
<evidence type="ECO:0000313" key="9">
    <source>
        <dbReference type="Proteomes" id="UP000652761"/>
    </source>
</evidence>
<feature type="binding site" evidence="5">
    <location>
        <begin position="910"/>
        <end position="917"/>
    </location>
    <ligand>
        <name>ATP</name>
        <dbReference type="ChEBI" id="CHEBI:30616"/>
    </ligand>
</feature>
<dbReference type="Pfam" id="PF13086">
    <property type="entry name" value="AAA_11"/>
    <property type="match status" value="1"/>
</dbReference>
<evidence type="ECO:0000256" key="6">
    <source>
        <dbReference type="SAM" id="MobiDB-lite"/>
    </source>
</evidence>
<feature type="region of interest" description="Disordered" evidence="6">
    <location>
        <begin position="2365"/>
        <end position="2390"/>
    </location>
</feature>
<protein>
    <recommendedName>
        <fullName evidence="7">UvrD-like helicase ATP-binding domain-containing protein</fullName>
    </recommendedName>
</protein>
<feature type="compositionally biased region" description="Polar residues" evidence="6">
    <location>
        <begin position="2523"/>
        <end position="2535"/>
    </location>
</feature>
<evidence type="ECO:0000259" key="7">
    <source>
        <dbReference type="PROSITE" id="PS51198"/>
    </source>
</evidence>
<dbReference type="FunFam" id="3.40.50.300:FF:000326">
    <property type="entry name" value="P-loop containing nucleoside triphosphate hydrolase"/>
    <property type="match status" value="1"/>
</dbReference>
<dbReference type="InterPro" id="IPR041679">
    <property type="entry name" value="DNA2/NAM7-like_C"/>
</dbReference>
<dbReference type="Gene3D" id="3.40.50.300">
    <property type="entry name" value="P-loop containing nucleotide triphosphate hydrolases"/>
    <property type="match status" value="4"/>
</dbReference>
<feature type="non-terminal residue" evidence="8">
    <location>
        <position position="2643"/>
    </location>
</feature>
<dbReference type="InterPro" id="IPR014016">
    <property type="entry name" value="UvrD-like_ATP-bd"/>
</dbReference>
<reference evidence="8" key="1">
    <citation type="submission" date="2017-07" db="EMBL/GenBank/DDBJ databases">
        <title>Taro Niue Genome Assembly and Annotation.</title>
        <authorList>
            <person name="Atibalentja N."/>
            <person name="Keating K."/>
            <person name="Fields C.J."/>
        </authorList>
    </citation>
    <scope>NUCLEOTIDE SEQUENCE</scope>
    <source>
        <strain evidence="8">Niue_2</strain>
        <tissue evidence="8">Leaf</tissue>
    </source>
</reference>
<evidence type="ECO:0000256" key="4">
    <source>
        <dbReference type="ARBA" id="ARBA00022840"/>
    </source>
</evidence>
<feature type="region of interest" description="Disordered" evidence="6">
    <location>
        <begin position="2520"/>
        <end position="2603"/>
    </location>
</feature>
<dbReference type="OrthoDB" id="3156807at2759"/>
<dbReference type="InterPro" id="IPR027417">
    <property type="entry name" value="P-loop_NTPase"/>
</dbReference>
<keyword evidence="4 5" id="KW-0067">ATP-binding</keyword>
<dbReference type="InterPro" id="IPR039904">
    <property type="entry name" value="TRANK1"/>
</dbReference>
<dbReference type="Pfam" id="PF00580">
    <property type="entry name" value="UvrD-helicase"/>
    <property type="match status" value="1"/>
</dbReference>
<dbReference type="GO" id="GO:0005524">
    <property type="term" value="F:ATP binding"/>
    <property type="evidence" value="ECO:0007669"/>
    <property type="project" value="UniProtKB-UniRule"/>
</dbReference>
<feature type="compositionally biased region" description="Basic residues" evidence="6">
    <location>
        <begin position="2541"/>
        <end position="2561"/>
    </location>
</feature>